<sequence>MANSYHLSDILKLHLSHYQQQHKLTRQQSLVCQHIQACRTQALGEQQWRCGQCQYEQRVFCSCRDRHCPRCQGQQTQEWIAKQQTEVLPCRYFHLVFTLPHELNILAHYEAKKLYSALFEAVWQTLRQFGMTRKHLQGQLGGTAVLHTWGQTLTQHIHLHCLIPGGVLTSEGEWHGVKSDYLFPVKALATVYRAKMLQALRERELDTPEANELMTKSWCVYSKACLSRAETVVEYLGRYTRKGMLHESRIKAVTSGSVSFNYTDYGDGNKRKLMQLTGDEFIRRYLLHVLPKGVMRVRHFGFLANACKRKRLALIQAQLLSTPAKAEKPSVELCCQWLCPQCQQGYLQFIGIIEPQLQVMIQRHRERLRLSG</sequence>
<feature type="domain" description="Transposase zinc-binding" evidence="2">
    <location>
        <begin position="10"/>
        <end position="99"/>
    </location>
</feature>
<evidence type="ECO:0000259" key="2">
    <source>
        <dbReference type="Pfam" id="PF14319"/>
    </source>
</evidence>
<reference evidence="4" key="1">
    <citation type="submission" date="2018-06" db="EMBL/GenBank/DDBJ databases">
        <authorList>
            <person name="Cea G.-C."/>
            <person name="William W."/>
        </authorList>
    </citation>
    <scope>NUCLEOTIDE SEQUENCE [LARGE SCALE GENOMIC DNA]</scope>
    <source>
        <strain evidence="4">DB21MT-2</strain>
    </source>
</reference>
<dbReference type="KEGG" id="sbk:SHEWBE_1506"/>
<dbReference type="AlphaFoldDB" id="A0A330LZQ0"/>
<proteinExistence type="predicted"/>
<dbReference type="OrthoDB" id="6979325at2"/>
<evidence type="ECO:0000313" key="3">
    <source>
        <dbReference type="EMBL" id="SQH75472.1"/>
    </source>
</evidence>
<dbReference type="InterPro" id="IPR026889">
    <property type="entry name" value="Zn_Tnp"/>
</dbReference>
<feature type="domain" description="Transposase IS801/IS1294" evidence="1">
    <location>
        <begin position="141"/>
        <end position="309"/>
    </location>
</feature>
<dbReference type="Pfam" id="PF04986">
    <property type="entry name" value="Y2_Tnp"/>
    <property type="match status" value="1"/>
</dbReference>
<evidence type="ECO:0000259" key="1">
    <source>
        <dbReference type="Pfam" id="PF04986"/>
    </source>
</evidence>
<dbReference type="EMBL" id="LS483452">
    <property type="protein sequence ID" value="SQH75472.1"/>
    <property type="molecule type" value="Genomic_DNA"/>
</dbReference>
<organism evidence="3 4">
    <name type="scientific">Shewanella benthica</name>
    <dbReference type="NCBI Taxonomy" id="43661"/>
    <lineage>
        <taxon>Bacteria</taxon>
        <taxon>Pseudomonadati</taxon>
        <taxon>Pseudomonadota</taxon>
        <taxon>Gammaproteobacteria</taxon>
        <taxon>Alteromonadales</taxon>
        <taxon>Shewanellaceae</taxon>
        <taxon>Shewanella</taxon>
    </lineage>
</organism>
<evidence type="ECO:0000313" key="4">
    <source>
        <dbReference type="Proteomes" id="UP000250123"/>
    </source>
</evidence>
<dbReference type="PANTHER" id="PTHR37023">
    <property type="entry name" value="TRANSPOSASE"/>
    <property type="match status" value="1"/>
</dbReference>
<gene>
    <name evidence="3" type="ORF">SHEWBE_1506</name>
</gene>
<protein>
    <submittedName>
        <fullName evidence="3">Transposase</fullName>
    </submittedName>
</protein>
<dbReference type="GO" id="GO:0006313">
    <property type="term" value="P:DNA transposition"/>
    <property type="evidence" value="ECO:0007669"/>
    <property type="project" value="InterPro"/>
</dbReference>
<dbReference type="PANTHER" id="PTHR37023:SF1">
    <property type="entry name" value="ISSOD25 TRANSPOSASE TNPA_ISSOD25"/>
    <property type="match status" value="1"/>
</dbReference>
<name>A0A330LZQ0_9GAMM</name>
<accession>A0A330LZQ0</accession>
<dbReference type="GO" id="GO:0004803">
    <property type="term" value="F:transposase activity"/>
    <property type="evidence" value="ECO:0007669"/>
    <property type="project" value="InterPro"/>
</dbReference>
<dbReference type="InterPro" id="IPR054832">
    <property type="entry name" value="transpos_IS91"/>
</dbReference>
<dbReference type="NCBIfam" id="NF033538">
    <property type="entry name" value="transpos_IS91"/>
    <property type="match status" value="1"/>
</dbReference>
<dbReference type="Proteomes" id="UP000250123">
    <property type="component" value="Chromosome SHEWBE"/>
</dbReference>
<dbReference type="InterPro" id="IPR007069">
    <property type="entry name" value="Transposase_32"/>
</dbReference>
<dbReference type="GO" id="GO:0003677">
    <property type="term" value="F:DNA binding"/>
    <property type="evidence" value="ECO:0007669"/>
    <property type="project" value="InterPro"/>
</dbReference>
<dbReference type="SUPFAM" id="SSF55464">
    <property type="entry name" value="Origin of replication-binding domain, RBD-like"/>
    <property type="match status" value="1"/>
</dbReference>
<dbReference type="Pfam" id="PF14319">
    <property type="entry name" value="Zn_Tnp_IS91"/>
    <property type="match status" value="1"/>
</dbReference>
<dbReference type="RefSeq" id="WP_112351983.1">
    <property type="nucleotide sequence ID" value="NZ_LS483452.1"/>
</dbReference>